<dbReference type="Gene3D" id="3.40.50.1820">
    <property type="entry name" value="alpha/beta hydrolase"/>
    <property type="match status" value="1"/>
</dbReference>
<proteinExistence type="predicted"/>
<dbReference type="SUPFAM" id="SSF53474">
    <property type="entry name" value="alpha/beta-Hydrolases"/>
    <property type="match status" value="1"/>
</dbReference>
<dbReference type="OrthoDB" id="7840740at2"/>
<protein>
    <recommendedName>
        <fullName evidence="3">Alpha/beta hydrolase family protein</fullName>
    </recommendedName>
</protein>
<dbReference type="RefSeq" id="WP_092781481.1">
    <property type="nucleotide sequence ID" value="NZ_FORA01000003.1"/>
</dbReference>
<evidence type="ECO:0000313" key="1">
    <source>
        <dbReference type="EMBL" id="SFJ36777.1"/>
    </source>
</evidence>
<evidence type="ECO:0008006" key="3">
    <source>
        <dbReference type="Google" id="ProtNLM"/>
    </source>
</evidence>
<dbReference type="AlphaFoldDB" id="A0A1I3QUK7"/>
<dbReference type="InterPro" id="IPR029058">
    <property type="entry name" value="AB_hydrolase_fold"/>
</dbReference>
<organism evidence="1 2">
    <name type="scientific">Jannaschia pohangensis</name>
    <dbReference type="NCBI Taxonomy" id="390807"/>
    <lineage>
        <taxon>Bacteria</taxon>
        <taxon>Pseudomonadati</taxon>
        <taxon>Pseudomonadota</taxon>
        <taxon>Alphaproteobacteria</taxon>
        <taxon>Rhodobacterales</taxon>
        <taxon>Roseobacteraceae</taxon>
        <taxon>Jannaschia</taxon>
    </lineage>
</organism>
<reference evidence="1 2" key="1">
    <citation type="submission" date="2016-10" db="EMBL/GenBank/DDBJ databases">
        <authorList>
            <person name="de Groot N.N."/>
        </authorList>
    </citation>
    <scope>NUCLEOTIDE SEQUENCE [LARGE SCALE GENOMIC DNA]</scope>
    <source>
        <strain evidence="1 2">DSM 19073</strain>
    </source>
</reference>
<dbReference type="Proteomes" id="UP000199110">
    <property type="component" value="Unassembled WGS sequence"/>
</dbReference>
<dbReference type="STRING" id="390807.SAMN04488095_2646"/>
<accession>A0A1I3QUK7</accession>
<evidence type="ECO:0000313" key="2">
    <source>
        <dbReference type="Proteomes" id="UP000199110"/>
    </source>
</evidence>
<name>A0A1I3QUK7_9RHOB</name>
<sequence>MAINDLINRKRIQSLLTGRKMKAGDSPLRDDPDNEIIYDDADMTVLRRPGTGKDCIVSFTGIGRAMGGIDLQTPEFTRSGGDAEKIFVIDKNRTWGNSLGWSRLDKIVARLGDGRRIITLGNSMGGFLAILAATRFGARHALAFVPQWSVDPALVPWEKRWVEYREKIRAFVHPDLSGAFTADCRHHVFFGDHLLDSAQFEAFPKDVGGLDLFRIEQGGHELAGYLKTRGLLYPVIDACLSGRDVGAVLTEGGVRFQAT</sequence>
<gene>
    <name evidence="1" type="ORF">SAMN04488095_2646</name>
</gene>
<keyword evidence="2" id="KW-1185">Reference proteome</keyword>
<dbReference type="EMBL" id="FORA01000003">
    <property type="protein sequence ID" value="SFJ36777.1"/>
    <property type="molecule type" value="Genomic_DNA"/>
</dbReference>